<keyword evidence="4" id="KW-0133">Cell shape</keyword>
<feature type="active site" evidence="7">
    <location>
        <position position="93"/>
    </location>
</feature>
<gene>
    <name evidence="13" type="ordered locus">trd_0441</name>
</gene>
<dbReference type="KEGG" id="tro:trd_0441"/>
<evidence type="ECO:0000256" key="3">
    <source>
        <dbReference type="ARBA" id="ARBA00022801"/>
    </source>
</evidence>
<accession>B9KY96</accession>
<comment type="similarity">
    <text evidence="1 9">Belongs to the peptidase S11 family.</text>
</comment>
<feature type="compositionally biased region" description="Basic residues" evidence="10">
    <location>
        <begin position="349"/>
        <end position="368"/>
    </location>
</feature>
<feature type="transmembrane region" description="Helical" evidence="11">
    <location>
        <begin position="305"/>
        <end position="334"/>
    </location>
</feature>
<evidence type="ECO:0000256" key="8">
    <source>
        <dbReference type="PIRSR" id="PIRSR618044-2"/>
    </source>
</evidence>
<dbReference type="AlphaFoldDB" id="B9KY96"/>
<evidence type="ECO:0000256" key="1">
    <source>
        <dbReference type="ARBA" id="ARBA00007164"/>
    </source>
</evidence>
<dbReference type="GO" id="GO:0009002">
    <property type="term" value="F:serine-type D-Ala-D-Ala carboxypeptidase activity"/>
    <property type="evidence" value="ECO:0007669"/>
    <property type="project" value="UniProtKB-EC"/>
</dbReference>
<evidence type="ECO:0000313" key="14">
    <source>
        <dbReference type="Proteomes" id="UP000000447"/>
    </source>
</evidence>
<protein>
    <submittedName>
        <fullName evidence="13">Penicillin-binding protein dacF</fullName>
        <ecNumber evidence="13">3.4.16.4</ecNumber>
    </submittedName>
</protein>
<evidence type="ECO:0000256" key="6">
    <source>
        <dbReference type="ARBA" id="ARBA00023316"/>
    </source>
</evidence>
<keyword evidence="13" id="KW-0645">Protease</keyword>
<dbReference type="InterPro" id="IPR018044">
    <property type="entry name" value="Peptidase_S11"/>
</dbReference>
<dbReference type="HOGENOM" id="CLU_541760_0_0_0"/>
<dbReference type="InterPro" id="IPR012338">
    <property type="entry name" value="Beta-lactam/transpept-like"/>
</dbReference>
<feature type="domain" description="Peptidase S11 D-alanyl-D-alanine carboxypeptidase A N-terminal" evidence="12">
    <location>
        <begin position="4"/>
        <end position="231"/>
    </location>
</feature>
<organism evidence="13 14">
    <name type="scientific">Thermomicrobium roseum (strain ATCC 27502 / DSM 5159 / P-2)</name>
    <dbReference type="NCBI Taxonomy" id="309801"/>
    <lineage>
        <taxon>Bacteria</taxon>
        <taxon>Pseudomonadati</taxon>
        <taxon>Thermomicrobiota</taxon>
        <taxon>Thermomicrobia</taxon>
        <taxon>Thermomicrobiales</taxon>
        <taxon>Thermomicrobiaceae</taxon>
        <taxon>Thermomicrobium</taxon>
    </lineage>
</organism>
<dbReference type="PANTHER" id="PTHR21581:SF33">
    <property type="entry name" value="D-ALANYL-D-ALANINE CARBOXYPEPTIDASE DACB"/>
    <property type="match status" value="1"/>
</dbReference>
<evidence type="ECO:0000256" key="11">
    <source>
        <dbReference type="SAM" id="Phobius"/>
    </source>
</evidence>
<dbReference type="Proteomes" id="UP000000447">
    <property type="component" value="Chromosome"/>
</dbReference>
<dbReference type="eggNOG" id="COG1686">
    <property type="taxonomic scope" value="Bacteria"/>
</dbReference>
<dbReference type="STRING" id="309801.trd_0441"/>
<feature type="region of interest" description="Disordered" evidence="10">
    <location>
        <begin position="342"/>
        <end position="385"/>
    </location>
</feature>
<keyword evidence="5" id="KW-0573">Peptidoglycan synthesis</keyword>
<dbReference type="Pfam" id="PF00768">
    <property type="entry name" value="Peptidase_S11"/>
    <property type="match status" value="1"/>
</dbReference>
<keyword evidence="6" id="KW-0961">Cell wall biogenesis/degradation</keyword>
<feature type="active site" description="Acyl-ester intermediate" evidence="7">
    <location>
        <position position="39"/>
    </location>
</feature>
<keyword evidence="14" id="KW-1185">Reference proteome</keyword>
<sequence length="503" mass="53442">MQAETETPSIVAAAAIAIEAESGRVLYAKEPDAPRAPASLTKLATALTAVELAPRDTVLTVQAQDLVGESSMGLRPGEQITLEAALYGLLLASGNDAAMTIARNLSGLPGDTPEAAVNRFVKQMNLLAQRLGLERTTFRNPHGLDQEGHVTTARDLALLTRAVLQRPELRRILQTPSYDDGVHAVQTTNRLLGRYPGLIGGKTGITEAAGYSLIEAAERDGTTVIVVVLGSTRDAWYADAVQLLDYAFAQLAPAPAAGLAGSAAEASARDISASRPIGDAAMTVGGPRALILEAPTPLPASNELWFWPASAVTTAVAAGVLASGFPAIMAVVIARRRAGRRATLDRGQRRGRRPGPHSVRPARVRTDRRRSAVLPARDEGTQDASGRIVPFDPAVHVAQRAVRAARRGDIAVAEHEFLHALRLNPNFDLTRAPEFWTLSPAGVIAAAQAYRRVGRLRDARTLLTVARLSFGDLPAIRTALAELSAATNSPQLVIGRFSQRFET</sequence>
<dbReference type="PRINTS" id="PR00725">
    <property type="entry name" value="DADACBPTASE1"/>
</dbReference>
<dbReference type="Gene3D" id="3.40.710.10">
    <property type="entry name" value="DD-peptidase/beta-lactamase superfamily"/>
    <property type="match status" value="1"/>
</dbReference>
<dbReference type="EC" id="3.4.16.4" evidence="13"/>
<evidence type="ECO:0000256" key="7">
    <source>
        <dbReference type="PIRSR" id="PIRSR618044-1"/>
    </source>
</evidence>
<keyword evidence="2" id="KW-0732">Signal</keyword>
<dbReference type="GO" id="GO:0009252">
    <property type="term" value="P:peptidoglycan biosynthetic process"/>
    <property type="evidence" value="ECO:0007669"/>
    <property type="project" value="UniProtKB-KW"/>
</dbReference>
<reference evidence="13 14" key="1">
    <citation type="journal article" date="2009" name="PLoS ONE">
        <title>Complete genome sequence of the aerobic CO-oxidizing thermophile Thermomicrobium roseum.</title>
        <authorList>
            <person name="Wu D."/>
            <person name="Raymond J."/>
            <person name="Wu M."/>
            <person name="Chatterji S."/>
            <person name="Ren Q."/>
            <person name="Graham J.E."/>
            <person name="Bryant D.A."/>
            <person name="Robb F."/>
            <person name="Colman A."/>
            <person name="Tallon L.J."/>
            <person name="Badger J.H."/>
            <person name="Madupu R."/>
            <person name="Ward N.L."/>
            <person name="Eisen J.A."/>
        </authorList>
    </citation>
    <scope>NUCLEOTIDE SEQUENCE [LARGE SCALE GENOMIC DNA]</scope>
    <source>
        <strain evidence="14">ATCC 27502 / DSM 5159 / P-2</strain>
    </source>
</reference>
<dbReference type="GO" id="GO:0008360">
    <property type="term" value="P:regulation of cell shape"/>
    <property type="evidence" value="ECO:0007669"/>
    <property type="project" value="UniProtKB-KW"/>
</dbReference>
<evidence type="ECO:0000313" key="13">
    <source>
        <dbReference type="EMBL" id="ACM06283.1"/>
    </source>
</evidence>
<dbReference type="PANTHER" id="PTHR21581">
    <property type="entry name" value="D-ALANYL-D-ALANINE CARBOXYPEPTIDASE"/>
    <property type="match status" value="1"/>
</dbReference>
<feature type="active site" description="Proton acceptor" evidence="7">
    <location>
        <position position="42"/>
    </location>
</feature>
<keyword evidence="11" id="KW-0472">Membrane</keyword>
<dbReference type="EMBL" id="CP001275">
    <property type="protein sequence ID" value="ACM06283.1"/>
    <property type="molecule type" value="Genomic_DNA"/>
</dbReference>
<proteinExistence type="inferred from homology"/>
<feature type="binding site" evidence="8">
    <location>
        <position position="202"/>
    </location>
    <ligand>
        <name>substrate</name>
    </ligand>
</feature>
<evidence type="ECO:0000256" key="10">
    <source>
        <dbReference type="SAM" id="MobiDB-lite"/>
    </source>
</evidence>
<keyword evidence="13" id="KW-0121">Carboxypeptidase</keyword>
<name>B9KY96_THERP</name>
<evidence type="ECO:0000259" key="12">
    <source>
        <dbReference type="Pfam" id="PF00768"/>
    </source>
</evidence>
<dbReference type="GO" id="GO:0071555">
    <property type="term" value="P:cell wall organization"/>
    <property type="evidence" value="ECO:0007669"/>
    <property type="project" value="UniProtKB-KW"/>
</dbReference>
<dbReference type="SUPFAM" id="SSF56601">
    <property type="entry name" value="beta-lactamase/transpeptidase-like"/>
    <property type="match status" value="1"/>
</dbReference>
<evidence type="ECO:0000256" key="4">
    <source>
        <dbReference type="ARBA" id="ARBA00022960"/>
    </source>
</evidence>
<evidence type="ECO:0000256" key="5">
    <source>
        <dbReference type="ARBA" id="ARBA00022984"/>
    </source>
</evidence>
<keyword evidence="11" id="KW-1133">Transmembrane helix</keyword>
<keyword evidence="11" id="KW-0812">Transmembrane</keyword>
<evidence type="ECO:0000256" key="2">
    <source>
        <dbReference type="ARBA" id="ARBA00022729"/>
    </source>
</evidence>
<dbReference type="GO" id="GO:0006508">
    <property type="term" value="P:proteolysis"/>
    <property type="evidence" value="ECO:0007669"/>
    <property type="project" value="InterPro"/>
</dbReference>
<keyword evidence="3 13" id="KW-0378">Hydrolase</keyword>
<evidence type="ECO:0000256" key="9">
    <source>
        <dbReference type="RuleBase" id="RU004016"/>
    </source>
</evidence>
<dbReference type="InterPro" id="IPR001967">
    <property type="entry name" value="Peptidase_S11_N"/>
</dbReference>